<dbReference type="EMBL" id="CP026520">
    <property type="protein sequence ID" value="QAV19298.1"/>
    <property type="molecule type" value="Genomic_DNA"/>
</dbReference>
<feature type="DNA-binding region" description="H-T-H motif" evidence="2">
    <location>
        <begin position="33"/>
        <end position="52"/>
    </location>
</feature>
<dbReference type="PRINTS" id="PR00455">
    <property type="entry name" value="HTHTETR"/>
</dbReference>
<evidence type="ECO:0000313" key="7">
    <source>
        <dbReference type="Proteomes" id="UP001527202"/>
    </source>
</evidence>
<dbReference type="PANTHER" id="PTHR43479">
    <property type="entry name" value="ACREF/ENVCD OPERON REPRESSOR-RELATED"/>
    <property type="match status" value="1"/>
</dbReference>
<dbReference type="InterPro" id="IPR039532">
    <property type="entry name" value="TetR_C_Firmicutes"/>
</dbReference>
<keyword evidence="1 2" id="KW-0238">DNA-binding</keyword>
<dbReference type="PROSITE" id="PS50977">
    <property type="entry name" value="HTH_TETR_2"/>
    <property type="match status" value="1"/>
</dbReference>
<dbReference type="InterPro" id="IPR001647">
    <property type="entry name" value="HTH_TetR"/>
</dbReference>
<gene>
    <name evidence="4" type="ORF">M5X16_10815</name>
    <name evidence="5" type="ORF">PC41400_17115</name>
</gene>
<dbReference type="Gene3D" id="1.10.357.10">
    <property type="entry name" value="Tetracycline Repressor, domain 2"/>
    <property type="match status" value="1"/>
</dbReference>
<dbReference type="InterPro" id="IPR009057">
    <property type="entry name" value="Homeodomain-like_sf"/>
</dbReference>
<keyword evidence="7" id="KW-1185">Reference proteome</keyword>
<evidence type="ECO:0000259" key="3">
    <source>
        <dbReference type="PROSITE" id="PS50977"/>
    </source>
</evidence>
<dbReference type="AlphaFoldDB" id="A0A410WY08"/>
<accession>A0A410WY08</accession>
<feature type="domain" description="HTH tetR-type" evidence="3">
    <location>
        <begin position="10"/>
        <end position="70"/>
    </location>
</feature>
<dbReference type="Proteomes" id="UP000288943">
    <property type="component" value="Chromosome"/>
</dbReference>
<dbReference type="PANTHER" id="PTHR43479:SF23">
    <property type="entry name" value="HTH TETR-TYPE DOMAIN-CONTAINING PROTEIN"/>
    <property type="match status" value="1"/>
</dbReference>
<dbReference type="EMBL" id="JAMDMJ010000013">
    <property type="protein sequence ID" value="MCY9596265.1"/>
    <property type="molecule type" value="Genomic_DNA"/>
</dbReference>
<dbReference type="Proteomes" id="UP001527202">
    <property type="component" value="Unassembled WGS sequence"/>
</dbReference>
<evidence type="ECO:0000256" key="2">
    <source>
        <dbReference type="PROSITE-ProRule" id="PRU00335"/>
    </source>
</evidence>
<dbReference type="GeneID" id="95376520"/>
<dbReference type="Pfam" id="PF00440">
    <property type="entry name" value="TetR_N"/>
    <property type="match status" value="1"/>
</dbReference>
<sequence length="207" mass="24060">MNKKIDLRILRTKQSIRKAFYELIQEKGYEAITIQDIADRAMINRNTFYLHYPNKPDLLDTCMNELLSELKDAVVLCPIGMNPFSISILETVMQTVLEHISLNTTFYYAMLIEEKRIYQFRAKMENIIKDKLNEGWNPDQVNAPLAISKDLLLEYLVSAFMGIVIWWIKNDQHLPANEVSSQFSRIVAYGHLRAAGIPVEDEYSPER</sequence>
<dbReference type="OrthoDB" id="9810250at2"/>
<reference evidence="4 7" key="2">
    <citation type="submission" date="2022-05" db="EMBL/GenBank/DDBJ databases">
        <title>Genome Sequencing of Bee-Associated Microbes.</title>
        <authorList>
            <person name="Dunlap C."/>
        </authorList>
    </citation>
    <scope>NUCLEOTIDE SEQUENCE [LARGE SCALE GENOMIC DNA]</scope>
    <source>
        <strain evidence="4 7">NRRL B-23120</strain>
    </source>
</reference>
<dbReference type="GO" id="GO:0003677">
    <property type="term" value="F:DNA binding"/>
    <property type="evidence" value="ECO:0007669"/>
    <property type="project" value="UniProtKB-UniRule"/>
</dbReference>
<dbReference type="SUPFAM" id="SSF46689">
    <property type="entry name" value="Homeodomain-like"/>
    <property type="match status" value="1"/>
</dbReference>
<proteinExistence type="predicted"/>
<evidence type="ECO:0000256" key="1">
    <source>
        <dbReference type="ARBA" id="ARBA00023125"/>
    </source>
</evidence>
<name>A0A410WY08_9BACL</name>
<dbReference type="RefSeq" id="WP_042226239.1">
    <property type="nucleotide sequence ID" value="NZ_CP026520.1"/>
</dbReference>
<reference evidence="5 6" key="1">
    <citation type="submission" date="2018-01" db="EMBL/GenBank/DDBJ databases">
        <title>The whole genome sequencing and assembly of Paenibacillus chitinolyticus KCCM 41400 strain.</title>
        <authorList>
            <person name="Kim J.-Y."/>
            <person name="Park M.-K."/>
            <person name="Lee Y.-J."/>
            <person name="Yi H."/>
            <person name="Bahn Y.-S."/>
            <person name="Kim J.F."/>
            <person name="Lee D.-W."/>
        </authorList>
    </citation>
    <scope>NUCLEOTIDE SEQUENCE [LARGE SCALE GENOMIC DNA]</scope>
    <source>
        <strain evidence="5 6">KCCM 41400</strain>
    </source>
</reference>
<dbReference type="InterPro" id="IPR050624">
    <property type="entry name" value="HTH-type_Tx_Regulator"/>
</dbReference>
<protein>
    <submittedName>
        <fullName evidence="5">TetR/AcrR family transcriptional regulator</fullName>
    </submittedName>
</protein>
<evidence type="ECO:0000313" key="4">
    <source>
        <dbReference type="EMBL" id="MCY9596265.1"/>
    </source>
</evidence>
<dbReference type="KEGG" id="pchi:PC41400_17115"/>
<organism evidence="5 6">
    <name type="scientific">Paenibacillus chitinolyticus</name>
    <dbReference type="NCBI Taxonomy" id="79263"/>
    <lineage>
        <taxon>Bacteria</taxon>
        <taxon>Bacillati</taxon>
        <taxon>Bacillota</taxon>
        <taxon>Bacilli</taxon>
        <taxon>Bacillales</taxon>
        <taxon>Paenibacillaceae</taxon>
        <taxon>Paenibacillus</taxon>
    </lineage>
</organism>
<dbReference type="Pfam" id="PF14278">
    <property type="entry name" value="TetR_C_8"/>
    <property type="match status" value="1"/>
</dbReference>
<evidence type="ECO:0000313" key="6">
    <source>
        <dbReference type="Proteomes" id="UP000288943"/>
    </source>
</evidence>
<evidence type="ECO:0000313" key="5">
    <source>
        <dbReference type="EMBL" id="QAV19298.1"/>
    </source>
</evidence>